<evidence type="ECO:0000256" key="1">
    <source>
        <dbReference type="ARBA" id="ARBA00004117"/>
    </source>
</evidence>
<dbReference type="InterPro" id="IPR020013">
    <property type="entry name" value="Flagellar_FlgE/F/G"/>
</dbReference>
<protein>
    <submittedName>
        <fullName evidence="6">FlgG-like predicted flagellar basal-body rod protein</fullName>
    </submittedName>
</protein>
<keyword evidence="6" id="KW-0282">Flagellum</keyword>
<sequence length="267" mass="27817">MFGTIKSGMATSMFEISVVSNNVANAGTTAFRKSTANFSDLYTAASAESASRLSLGVGSVVETTRQSGEQGSLMERDGVLNLALIGNGMFVSAASAGDAQPSQLLTFTRDGEFALDKNGVLRTSTNDFVLGYDGLGGTELGQLEVPFQSVNGSTLTALEINASGVMRGTYGSEEPVILGQIAIGAFPNVTALRQLGMGRFQATEEAGGLMLGVSGQDGFGKVQTGALESSNVNLTTELTSMIQAQQQFSGSSRILQAYSDMIEKLTR</sequence>
<accession>M9R9Q9</accession>
<evidence type="ECO:0000313" key="7">
    <source>
        <dbReference type="Proteomes" id="UP000005307"/>
    </source>
</evidence>
<dbReference type="PANTHER" id="PTHR30435:SF19">
    <property type="entry name" value="FLAGELLAR BASAL-BODY ROD PROTEIN FLGG"/>
    <property type="match status" value="1"/>
</dbReference>
<keyword evidence="3 4" id="KW-0975">Bacterial flagellum</keyword>
<dbReference type="OrthoDB" id="9804559at2"/>
<dbReference type="GO" id="GO:0071978">
    <property type="term" value="P:bacterial-type flagellum-dependent swarming motility"/>
    <property type="evidence" value="ECO:0007669"/>
    <property type="project" value="TreeGrafter"/>
</dbReference>
<evidence type="ECO:0000256" key="4">
    <source>
        <dbReference type="RuleBase" id="RU362116"/>
    </source>
</evidence>
<dbReference type="InterPro" id="IPR010930">
    <property type="entry name" value="Flg_bb/hook_C_dom"/>
</dbReference>
<name>M9R9Q9_9RHOB</name>
<dbReference type="GO" id="GO:0009425">
    <property type="term" value="C:bacterial-type flagellum basal body"/>
    <property type="evidence" value="ECO:0007669"/>
    <property type="project" value="UniProtKB-SubCell"/>
</dbReference>
<dbReference type="HOGENOM" id="CLU_013687_0_1_5"/>
<dbReference type="KEGG" id="oat:OAN307_c29880"/>
<dbReference type="AlphaFoldDB" id="M9R9Q9"/>
<dbReference type="NCBIfam" id="TIGR03506">
    <property type="entry name" value="FlgEFG_subfam"/>
    <property type="match status" value="2"/>
</dbReference>
<proteinExistence type="inferred from homology"/>
<dbReference type="SUPFAM" id="SSF117143">
    <property type="entry name" value="Flagellar hook protein flgE"/>
    <property type="match status" value="1"/>
</dbReference>
<dbReference type="PANTHER" id="PTHR30435">
    <property type="entry name" value="FLAGELLAR PROTEIN"/>
    <property type="match status" value="1"/>
</dbReference>
<keyword evidence="7" id="KW-1185">Reference proteome</keyword>
<feature type="domain" description="Flagellar basal-body/hook protein C-terminal" evidence="5">
    <location>
        <begin position="223"/>
        <end position="266"/>
    </location>
</feature>
<dbReference type="RefSeq" id="WP_015500527.1">
    <property type="nucleotide sequence ID" value="NC_020911.1"/>
</dbReference>
<dbReference type="Pfam" id="PF06429">
    <property type="entry name" value="Flg_bbr_C"/>
    <property type="match status" value="1"/>
</dbReference>
<organism evidence="6 7">
    <name type="scientific">Octadecabacter antarcticus 307</name>
    <dbReference type="NCBI Taxonomy" id="391626"/>
    <lineage>
        <taxon>Bacteria</taxon>
        <taxon>Pseudomonadati</taxon>
        <taxon>Pseudomonadota</taxon>
        <taxon>Alphaproteobacteria</taxon>
        <taxon>Rhodobacterales</taxon>
        <taxon>Roseobacteraceae</taxon>
        <taxon>Octadecabacter</taxon>
    </lineage>
</organism>
<evidence type="ECO:0000256" key="2">
    <source>
        <dbReference type="ARBA" id="ARBA00009677"/>
    </source>
</evidence>
<comment type="similarity">
    <text evidence="2 4">Belongs to the flagella basal body rod proteins family.</text>
</comment>
<dbReference type="EMBL" id="CP003740">
    <property type="protein sequence ID" value="AGI68538.1"/>
    <property type="molecule type" value="Genomic_DNA"/>
</dbReference>
<reference evidence="6 7" key="1">
    <citation type="journal article" date="2013" name="PLoS ONE">
        <title>Poles Apart: Arctic and Antarctic Octadecabacter strains Share High Genome Plasticity and a New Type of Xanthorhodopsin.</title>
        <authorList>
            <person name="Vollmers J."/>
            <person name="Voget S."/>
            <person name="Dietrich S."/>
            <person name="Gollnow K."/>
            <person name="Smits M."/>
            <person name="Meyer K."/>
            <person name="Brinkhoff T."/>
            <person name="Simon M."/>
            <person name="Daniel R."/>
        </authorList>
    </citation>
    <scope>NUCLEOTIDE SEQUENCE [LARGE SCALE GENOMIC DNA]</scope>
    <source>
        <strain evidence="6 7">307</strain>
    </source>
</reference>
<keyword evidence="6" id="KW-0966">Cell projection</keyword>
<comment type="subcellular location">
    <subcellularLocation>
        <location evidence="1 4">Bacterial flagellum basal body</location>
    </subcellularLocation>
</comment>
<keyword evidence="6" id="KW-0969">Cilium</keyword>
<gene>
    <name evidence="6" type="ORF">OAN307_c29880</name>
</gene>
<dbReference type="STRING" id="391626.OAN307_c29880"/>
<dbReference type="eggNOG" id="COG4786">
    <property type="taxonomic scope" value="Bacteria"/>
</dbReference>
<dbReference type="InterPro" id="IPR037925">
    <property type="entry name" value="FlgE/F/G-like"/>
</dbReference>
<evidence type="ECO:0000256" key="3">
    <source>
        <dbReference type="ARBA" id="ARBA00023143"/>
    </source>
</evidence>
<evidence type="ECO:0000259" key="5">
    <source>
        <dbReference type="Pfam" id="PF06429"/>
    </source>
</evidence>
<evidence type="ECO:0000313" key="6">
    <source>
        <dbReference type="EMBL" id="AGI68538.1"/>
    </source>
</evidence>
<dbReference type="Proteomes" id="UP000005307">
    <property type="component" value="Chromosome"/>
</dbReference>